<dbReference type="GeneID" id="105888609"/>
<dbReference type="GO" id="GO:0016477">
    <property type="term" value="P:cell migration"/>
    <property type="evidence" value="ECO:0007669"/>
    <property type="project" value="TreeGrafter"/>
</dbReference>
<evidence type="ECO:0000256" key="7">
    <source>
        <dbReference type="ARBA" id="ARBA00022737"/>
    </source>
</evidence>
<dbReference type="GO" id="GO:0005509">
    <property type="term" value="F:calcium ion binding"/>
    <property type="evidence" value="ECO:0007669"/>
    <property type="project" value="UniProtKB-UniRule"/>
</dbReference>
<dbReference type="GO" id="GO:0007043">
    <property type="term" value="P:cell-cell junction assembly"/>
    <property type="evidence" value="ECO:0007669"/>
    <property type="project" value="TreeGrafter"/>
</dbReference>
<dbReference type="PRINTS" id="PR00205">
    <property type="entry name" value="CADHERIN"/>
</dbReference>
<dbReference type="InterPro" id="IPR002126">
    <property type="entry name" value="Cadherin-like_dom"/>
</dbReference>
<dbReference type="Gene3D" id="2.60.40.60">
    <property type="entry name" value="Cadherins"/>
    <property type="match status" value="5"/>
</dbReference>
<dbReference type="PROSITE" id="PS00232">
    <property type="entry name" value="CADHERIN_1"/>
    <property type="match status" value="2"/>
</dbReference>
<organism evidence="14 15">
    <name type="scientific">Clupea harengus</name>
    <name type="common">Atlantic herring</name>
    <dbReference type="NCBI Taxonomy" id="7950"/>
    <lineage>
        <taxon>Eukaryota</taxon>
        <taxon>Metazoa</taxon>
        <taxon>Chordata</taxon>
        <taxon>Craniata</taxon>
        <taxon>Vertebrata</taxon>
        <taxon>Euteleostomi</taxon>
        <taxon>Actinopterygii</taxon>
        <taxon>Neopterygii</taxon>
        <taxon>Teleostei</taxon>
        <taxon>Clupei</taxon>
        <taxon>Clupeiformes</taxon>
        <taxon>Clupeoidei</taxon>
        <taxon>Clupeidae</taxon>
        <taxon>Clupea</taxon>
    </lineage>
</organism>
<dbReference type="PANTHER" id="PTHR24027:SF319">
    <property type="entry name" value="CADHERIN-1"/>
    <property type="match status" value="1"/>
</dbReference>
<feature type="domain" description="Cadherin" evidence="13">
    <location>
        <begin position="296"/>
        <end position="368"/>
    </location>
</feature>
<evidence type="ECO:0000256" key="6">
    <source>
        <dbReference type="ARBA" id="ARBA00022729"/>
    </source>
</evidence>
<name>A0A6P8FRA2_CLUHA</name>
<dbReference type="GO" id="GO:0016339">
    <property type="term" value="P:calcium-dependent cell-cell adhesion via plasma membrane cell adhesion molecules"/>
    <property type="evidence" value="ECO:0007669"/>
    <property type="project" value="TreeGrafter"/>
</dbReference>
<dbReference type="GO" id="GO:0060027">
    <property type="term" value="P:convergent extension involved in gastrulation"/>
    <property type="evidence" value="ECO:0007669"/>
    <property type="project" value="UniProtKB-ARBA"/>
</dbReference>
<dbReference type="GO" id="GO:0007156">
    <property type="term" value="P:homophilic cell adhesion via plasma membrane adhesion molecules"/>
    <property type="evidence" value="ECO:0007669"/>
    <property type="project" value="InterPro"/>
</dbReference>
<dbReference type="FunFam" id="2.60.40.60:FF:000011">
    <property type="entry name" value="Cadherin 1"/>
    <property type="match status" value="1"/>
</dbReference>
<dbReference type="OrthoDB" id="6079678at2759"/>
<evidence type="ECO:0000256" key="8">
    <source>
        <dbReference type="ARBA" id="ARBA00022837"/>
    </source>
</evidence>
<keyword evidence="7" id="KW-0677">Repeat</keyword>
<keyword evidence="5" id="KW-0479">Metal-binding</keyword>
<dbReference type="GO" id="GO:0005912">
    <property type="term" value="C:adherens junction"/>
    <property type="evidence" value="ECO:0007669"/>
    <property type="project" value="TreeGrafter"/>
</dbReference>
<protein>
    <submittedName>
        <fullName evidence="15">Cadherin-1-like</fullName>
    </submittedName>
</protein>
<evidence type="ECO:0000256" key="9">
    <source>
        <dbReference type="ARBA" id="ARBA00022889"/>
    </source>
</evidence>
<keyword evidence="9" id="KW-0130">Cell adhesion</keyword>
<evidence type="ECO:0000313" key="15">
    <source>
        <dbReference type="RefSeq" id="XP_031425687.1"/>
    </source>
</evidence>
<comment type="subcellular location">
    <subcellularLocation>
        <location evidence="1">Cell membrane</location>
    </subcellularLocation>
    <subcellularLocation>
        <location evidence="2">Cytoplasm</location>
    </subcellularLocation>
</comment>
<dbReference type="AlphaFoldDB" id="A0A6P8FRA2"/>
<dbReference type="GO" id="GO:0000902">
    <property type="term" value="P:cell morphogenesis"/>
    <property type="evidence" value="ECO:0007669"/>
    <property type="project" value="TreeGrafter"/>
</dbReference>
<keyword evidence="11" id="KW-0325">Glycoprotein</keyword>
<evidence type="ECO:0000256" key="11">
    <source>
        <dbReference type="ARBA" id="ARBA00023180"/>
    </source>
</evidence>
<keyword evidence="6" id="KW-0732">Signal</keyword>
<gene>
    <name evidence="15" type="primary">LOC105888609</name>
</gene>
<evidence type="ECO:0000256" key="12">
    <source>
        <dbReference type="PROSITE-ProRule" id="PRU00043"/>
    </source>
</evidence>
<dbReference type="PANTHER" id="PTHR24027">
    <property type="entry name" value="CADHERIN-23"/>
    <property type="match status" value="1"/>
</dbReference>
<dbReference type="GO" id="GO:0045296">
    <property type="term" value="F:cadherin binding"/>
    <property type="evidence" value="ECO:0007669"/>
    <property type="project" value="TreeGrafter"/>
</dbReference>
<dbReference type="RefSeq" id="XP_031425687.1">
    <property type="nucleotide sequence ID" value="XM_031569827.1"/>
</dbReference>
<evidence type="ECO:0000256" key="2">
    <source>
        <dbReference type="ARBA" id="ARBA00004496"/>
    </source>
</evidence>
<feature type="domain" description="Cadherin" evidence="13">
    <location>
        <begin position="38"/>
        <end position="112"/>
    </location>
</feature>
<dbReference type="InterPro" id="IPR039808">
    <property type="entry name" value="Cadherin"/>
</dbReference>
<evidence type="ECO:0000256" key="10">
    <source>
        <dbReference type="ARBA" id="ARBA00023136"/>
    </source>
</evidence>
<dbReference type="KEGG" id="char:105888609"/>
<keyword evidence="10" id="KW-0472">Membrane</keyword>
<feature type="domain" description="Cadherin" evidence="13">
    <location>
        <begin position="113"/>
        <end position="260"/>
    </location>
</feature>
<keyword evidence="8 12" id="KW-0106">Calcium</keyword>
<dbReference type="GO" id="GO:0044331">
    <property type="term" value="P:cell-cell adhesion mediated by cadherin"/>
    <property type="evidence" value="ECO:0007669"/>
    <property type="project" value="TreeGrafter"/>
</dbReference>
<dbReference type="InterPro" id="IPR020894">
    <property type="entry name" value="Cadherin_CS"/>
</dbReference>
<proteinExistence type="predicted"/>
<dbReference type="GO" id="GO:0034332">
    <property type="term" value="P:adherens junction organization"/>
    <property type="evidence" value="ECO:0007669"/>
    <property type="project" value="TreeGrafter"/>
</dbReference>
<keyword evidence="14" id="KW-1185">Reference proteome</keyword>
<reference evidence="15" key="1">
    <citation type="submission" date="2025-08" db="UniProtKB">
        <authorList>
            <consortium name="RefSeq"/>
        </authorList>
    </citation>
    <scope>IDENTIFICATION</scope>
</reference>
<evidence type="ECO:0000259" key="13">
    <source>
        <dbReference type="PROSITE" id="PS50268"/>
    </source>
</evidence>
<dbReference type="GO" id="GO:0005737">
    <property type="term" value="C:cytoplasm"/>
    <property type="evidence" value="ECO:0007669"/>
    <property type="project" value="UniProtKB-SubCell"/>
</dbReference>
<evidence type="ECO:0000256" key="5">
    <source>
        <dbReference type="ARBA" id="ARBA00022723"/>
    </source>
</evidence>
<dbReference type="SMART" id="SM00112">
    <property type="entry name" value="CA"/>
    <property type="match status" value="3"/>
</dbReference>
<dbReference type="GO" id="GO:0008013">
    <property type="term" value="F:beta-catenin binding"/>
    <property type="evidence" value="ECO:0007669"/>
    <property type="project" value="TreeGrafter"/>
</dbReference>
<evidence type="ECO:0000256" key="3">
    <source>
        <dbReference type="ARBA" id="ARBA00022475"/>
    </source>
</evidence>
<evidence type="ECO:0000313" key="14">
    <source>
        <dbReference type="Proteomes" id="UP000515152"/>
    </source>
</evidence>
<dbReference type="SUPFAM" id="SSF49313">
    <property type="entry name" value="Cadherin-like"/>
    <property type="match status" value="4"/>
</dbReference>
<dbReference type="Pfam" id="PF00028">
    <property type="entry name" value="Cadherin"/>
    <property type="match status" value="3"/>
</dbReference>
<dbReference type="CDD" id="cd11304">
    <property type="entry name" value="Cadherin_repeat"/>
    <property type="match status" value="2"/>
</dbReference>
<dbReference type="PROSITE" id="PS50268">
    <property type="entry name" value="CADHERIN_2"/>
    <property type="match status" value="3"/>
</dbReference>
<keyword evidence="4" id="KW-0963">Cytoplasm</keyword>
<dbReference type="Proteomes" id="UP000515152">
    <property type="component" value="Chromosome 6"/>
</dbReference>
<keyword evidence="3" id="KW-1003">Cell membrane</keyword>
<dbReference type="FunFam" id="2.60.40.60:FF:000095">
    <property type="entry name" value="Cadherin 13"/>
    <property type="match status" value="1"/>
</dbReference>
<dbReference type="FunFam" id="2.60.40.60:FF:000019">
    <property type="entry name" value="Cadherin 2"/>
    <property type="match status" value="1"/>
</dbReference>
<accession>A0A6P8FRA2</accession>
<evidence type="ECO:0000256" key="1">
    <source>
        <dbReference type="ARBA" id="ARBA00004236"/>
    </source>
</evidence>
<evidence type="ECO:0000256" key="4">
    <source>
        <dbReference type="ARBA" id="ARBA00022490"/>
    </source>
</evidence>
<dbReference type="GO" id="GO:0016342">
    <property type="term" value="C:catenin complex"/>
    <property type="evidence" value="ECO:0007669"/>
    <property type="project" value="TreeGrafter"/>
</dbReference>
<dbReference type="InterPro" id="IPR015919">
    <property type="entry name" value="Cadherin-like_sf"/>
</dbReference>
<sequence>MSFKFAIPPLTSSRENHRGPFPCEVMEIKMSHSKDLTIVFSITGPGADQPPRNLFIIDAETGWLCVTQPLDREKQAKYTLYVHSVFVGGSQADPPMEIDILVIDQNDNKPVFMQNPFLGSVPEASKIGFEFMKVVATDADEPGNMNSEIRYKILSQDPPLPNKNMFSINPVTGATEPNSPDWTTSYKIVAGDDQGMFSVSSVAHKLDGIITTVKPLDFEKQCEHLLLVTVENDVPFSTPLLTSTATVKVSVKDENEAPVFQPRERKISRPEDLTAGRGVVLHLHNDIVTSIMLCPRYEIGSDPAGWLMINEQTGLSTVKSSMDRESGFVQHGKYTALILAVDDDDLPATGTGTLVVEVEDVNDHPPTIRKTAIAVCNQDPVPVLLPVLDGDGPGFSAPFSVELLDPDHDDWTAG</sequence>